<dbReference type="InterPro" id="IPR043129">
    <property type="entry name" value="ATPase_NBD"/>
</dbReference>
<protein>
    <recommendedName>
        <fullName evidence="6">Cell shape-determining protein MreB</fullName>
    </recommendedName>
</protein>
<evidence type="ECO:0000256" key="4">
    <source>
        <dbReference type="ARBA" id="ARBA00022960"/>
    </source>
</evidence>
<evidence type="ECO:0000256" key="2">
    <source>
        <dbReference type="ARBA" id="ARBA00022741"/>
    </source>
</evidence>
<dbReference type="Gene3D" id="3.30.420.40">
    <property type="match status" value="2"/>
</dbReference>
<dbReference type="PRINTS" id="PR01652">
    <property type="entry name" value="SHAPEPROTEIN"/>
</dbReference>
<comment type="similarity">
    <text evidence="5 6">Belongs to the FtsA/MreB family.</text>
</comment>
<evidence type="ECO:0000313" key="8">
    <source>
        <dbReference type="Proteomes" id="UP000264002"/>
    </source>
</evidence>
<feature type="binding site" evidence="6">
    <location>
        <begin position="159"/>
        <end position="161"/>
    </location>
    <ligand>
        <name>ATP</name>
        <dbReference type="ChEBI" id="CHEBI:30616"/>
    </ligand>
</feature>
<dbReference type="InterPro" id="IPR056546">
    <property type="entry name" value="MreB_MamK-like"/>
</dbReference>
<comment type="function">
    <text evidence="6">Forms membrane-associated dynamic filaments that are essential for cell shape determination. Acts by regulating cell wall synthesis and cell elongation, and thus cell shape. A feedback loop between cell geometry and MreB localization may maintain elongated cell shape by targeting cell wall growth to regions of negative cell wall curvature.</text>
</comment>
<dbReference type="GO" id="GO:0005524">
    <property type="term" value="F:ATP binding"/>
    <property type="evidence" value="ECO:0007669"/>
    <property type="project" value="UniProtKB-KW"/>
</dbReference>
<keyword evidence="1 6" id="KW-0963">Cytoplasm</keyword>
<dbReference type="Pfam" id="PF06723">
    <property type="entry name" value="MreB_Mbl"/>
    <property type="match status" value="1"/>
</dbReference>
<dbReference type="CDD" id="cd10225">
    <property type="entry name" value="ASKHA_NBD_MreB-like"/>
    <property type="match status" value="1"/>
</dbReference>
<dbReference type="GO" id="GO:0008360">
    <property type="term" value="P:regulation of cell shape"/>
    <property type="evidence" value="ECO:0007669"/>
    <property type="project" value="UniProtKB-UniRule"/>
</dbReference>
<evidence type="ECO:0000256" key="5">
    <source>
        <dbReference type="ARBA" id="ARBA00023458"/>
    </source>
</evidence>
<sequence length="341" mass="36791">MKEKTNLSVGVDLGTSNLLIYVEGQGTLFNEPSIIAIDKATGNVVSVGYEAAKLDGKTHSKVEVARPLQGGVISDIQLIREILLFTLDKIFLSNLDSISRLLICIPSEITNTEKEAIIELGHGLGIQNTEIEQEIKAGALGSGVDIFAPRGHMVIDIGGGTTDFGILSLGEVVLSKSIKIAGDYFDKQIIDYVKTTHKLEIGNQTAERIKIALASLTGPFPVDEDGAPVVTEAMGRDLVTGLPRQILLHPEEIREVLLNCFDPIKSILLATLEETPPELAGDLVDSGILLTGGCSQIPGIKEYFIDIAQIPVYLSEVPLSAVIDGCKKMLKMTNRHFYSEL</sequence>
<keyword evidence="3 6" id="KW-0067">ATP-binding</keyword>
<feature type="binding site" evidence="6">
    <location>
        <begin position="207"/>
        <end position="210"/>
    </location>
    <ligand>
        <name>ATP</name>
        <dbReference type="ChEBI" id="CHEBI:30616"/>
    </ligand>
</feature>
<dbReference type="SUPFAM" id="SSF53067">
    <property type="entry name" value="Actin-like ATPase domain"/>
    <property type="match status" value="2"/>
</dbReference>
<dbReference type="GO" id="GO:0005737">
    <property type="term" value="C:cytoplasm"/>
    <property type="evidence" value="ECO:0007669"/>
    <property type="project" value="UniProtKB-SubCell"/>
</dbReference>
<dbReference type="InterPro" id="IPR004753">
    <property type="entry name" value="MreB"/>
</dbReference>
<gene>
    <name evidence="6" type="primary">mreB</name>
    <name evidence="7" type="ORF">DYP60_03760</name>
</gene>
<dbReference type="EMBL" id="QUWK01000003">
    <property type="protein sequence ID" value="RFU95601.1"/>
    <property type="molecule type" value="Genomic_DNA"/>
</dbReference>
<dbReference type="NCBIfam" id="NF010539">
    <property type="entry name" value="PRK13927.1"/>
    <property type="match status" value="1"/>
</dbReference>
<dbReference type="OrthoDB" id="9768127at2"/>
<organism evidence="7 8">
    <name type="scientific">Sphaerochaeta halotolerans</name>
    <dbReference type="NCBI Taxonomy" id="2293840"/>
    <lineage>
        <taxon>Bacteria</taxon>
        <taxon>Pseudomonadati</taxon>
        <taxon>Spirochaetota</taxon>
        <taxon>Spirochaetia</taxon>
        <taxon>Spirochaetales</taxon>
        <taxon>Sphaerochaetaceae</taxon>
        <taxon>Sphaerochaeta</taxon>
    </lineage>
</organism>
<evidence type="ECO:0000256" key="3">
    <source>
        <dbReference type="ARBA" id="ARBA00022840"/>
    </source>
</evidence>
<comment type="caution">
    <text evidence="7">The sequence shown here is derived from an EMBL/GenBank/DDBJ whole genome shotgun (WGS) entry which is preliminary data.</text>
</comment>
<evidence type="ECO:0000256" key="1">
    <source>
        <dbReference type="ARBA" id="ARBA00022490"/>
    </source>
</evidence>
<proteinExistence type="inferred from homology"/>
<keyword evidence="2 6" id="KW-0547">Nucleotide-binding</keyword>
<evidence type="ECO:0000313" key="7">
    <source>
        <dbReference type="EMBL" id="RFU95601.1"/>
    </source>
</evidence>
<reference evidence="8" key="1">
    <citation type="submission" date="2018-08" db="EMBL/GenBank/DDBJ databases">
        <authorList>
            <person name="Grouzdev D.S."/>
            <person name="Krutkina M.S."/>
        </authorList>
    </citation>
    <scope>NUCLEOTIDE SEQUENCE [LARGE SCALE GENOMIC DNA]</scope>
    <source>
        <strain evidence="8">4-11</strain>
    </source>
</reference>
<accession>A0A372MIJ6</accession>
<dbReference type="PANTHER" id="PTHR42749:SF1">
    <property type="entry name" value="CELL SHAPE-DETERMINING PROTEIN MREB"/>
    <property type="match status" value="1"/>
</dbReference>
<comment type="subunit">
    <text evidence="6">Forms polymers.</text>
</comment>
<dbReference type="Proteomes" id="UP000264002">
    <property type="component" value="Unassembled WGS sequence"/>
</dbReference>
<comment type="caution">
    <text evidence="6">Lacks conserved residue(s) required for the propagation of feature annotation.</text>
</comment>
<keyword evidence="8" id="KW-1185">Reference proteome</keyword>
<dbReference type="HAMAP" id="MF_02207">
    <property type="entry name" value="MreB"/>
    <property type="match status" value="1"/>
</dbReference>
<evidence type="ECO:0000256" key="6">
    <source>
        <dbReference type="HAMAP-Rule" id="MF_02207"/>
    </source>
</evidence>
<dbReference type="AlphaFoldDB" id="A0A372MIJ6"/>
<dbReference type="GO" id="GO:0000902">
    <property type="term" value="P:cell morphogenesis"/>
    <property type="evidence" value="ECO:0007669"/>
    <property type="project" value="InterPro"/>
</dbReference>
<dbReference type="RefSeq" id="WP_117329549.1">
    <property type="nucleotide sequence ID" value="NZ_QUWK01000003.1"/>
</dbReference>
<keyword evidence="4 6" id="KW-0133">Cell shape</keyword>
<dbReference type="PANTHER" id="PTHR42749">
    <property type="entry name" value="CELL SHAPE-DETERMINING PROTEIN MREB"/>
    <property type="match status" value="1"/>
</dbReference>
<comment type="subcellular location">
    <subcellularLocation>
        <location evidence="6">Cytoplasm</location>
    </subcellularLocation>
    <text evidence="6">Membrane-associated.</text>
</comment>
<dbReference type="Gene3D" id="3.90.640.10">
    <property type="entry name" value="Actin, Chain A, domain 4"/>
    <property type="match status" value="1"/>
</dbReference>
<reference evidence="7 8" key="2">
    <citation type="submission" date="2018-09" db="EMBL/GenBank/DDBJ databases">
        <title>Genome of Sphaerochaeta halotolerans strain 4-11.</title>
        <authorList>
            <person name="Nazina T.N."/>
            <person name="Sokolova D.S."/>
        </authorList>
    </citation>
    <scope>NUCLEOTIDE SEQUENCE [LARGE SCALE GENOMIC DNA]</scope>
    <source>
        <strain evidence="7 8">4-11</strain>
    </source>
</reference>
<name>A0A372MIJ6_9SPIR</name>